<dbReference type="EMBL" id="CAUWAG010000018">
    <property type="protein sequence ID" value="CAJ2510784.1"/>
    <property type="molecule type" value="Genomic_DNA"/>
</dbReference>
<feature type="compositionally biased region" description="Polar residues" evidence="1">
    <location>
        <begin position="1"/>
        <end position="12"/>
    </location>
</feature>
<dbReference type="AlphaFoldDB" id="A0AAI8VU94"/>
<evidence type="ECO:0000256" key="1">
    <source>
        <dbReference type="SAM" id="MobiDB-lite"/>
    </source>
</evidence>
<protein>
    <submittedName>
        <fullName evidence="2">Uu.00g064090.m01.CDS01</fullName>
    </submittedName>
</protein>
<reference evidence="2" key="1">
    <citation type="submission" date="2023-10" db="EMBL/GenBank/DDBJ databases">
        <authorList>
            <person name="Hackl T."/>
        </authorList>
    </citation>
    <scope>NUCLEOTIDE SEQUENCE</scope>
</reference>
<organism evidence="2 3">
    <name type="scientific">Anthostomella pinea</name>
    <dbReference type="NCBI Taxonomy" id="933095"/>
    <lineage>
        <taxon>Eukaryota</taxon>
        <taxon>Fungi</taxon>
        <taxon>Dikarya</taxon>
        <taxon>Ascomycota</taxon>
        <taxon>Pezizomycotina</taxon>
        <taxon>Sordariomycetes</taxon>
        <taxon>Xylariomycetidae</taxon>
        <taxon>Xylariales</taxon>
        <taxon>Xylariaceae</taxon>
        <taxon>Anthostomella</taxon>
    </lineage>
</organism>
<name>A0AAI8VU94_9PEZI</name>
<evidence type="ECO:0000313" key="2">
    <source>
        <dbReference type="EMBL" id="CAJ2510784.1"/>
    </source>
</evidence>
<gene>
    <name evidence="2" type="ORF">KHLLAP_LOCUS11252</name>
</gene>
<dbReference type="Pfam" id="PF14388">
    <property type="entry name" value="DUF4419"/>
    <property type="match status" value="1"/>
</dbReference>
<comment type="caution">
    <text evidence="2">The sequence shown here is derived from an EMBL/GenBank/DDBJ whole genome shotgun (WGS) entry which is preliminary data.</text>
</comment>
<proteinExistence type="predicted"/>
<dbReference type="InterPro" id="IPR025533">
    <property type="entry name" value="DUF4419"/>
</dbReference>
<dbReference type="Proteomes" id="UP001295740">
    <property type="component" value="Unassembled WGS sequence"/>
</dbReference>
<accession>A0AAI8VU94</accession>
<sequence>MATDATAISATTPGGAPQWSRITGHVDTVGQSGHDIDNFTSLMRLMLDDFIHSFDSLTDPKVIVDLWTKLAQLKRGSGPFYLSGRISLYCITQADGSCVYTRPQGPVEIEVLGWNDPSCELEGMAYHRAEVGIVPNLFVSVPVRMDRSGAIFRLRMVAGLVGIQVSNSDLVHCGPGSYQVGSDGWVIPTTSLPQGNPKSEIDSVHPLSVRWMFELREGIEDVSDHIEAAHCGIDTDELVQKLEEIFRDSLTLNEYTGLEMPALA</sequence>
<feature type="region of interest" description="Disordered" evidence="1">
    <location>
        <begin position="1"/>
        <end position="20"/>
    </location>
</feature>
<evidence type="ECO:0000313" key="3">
    <source>
        <dbReference type="Proteomes" id="UP001295740"/>
    </source>
</evidence>
<keyword evidence="3" id="KW-1185">Reference proteome</keyword>